<dbReference type="SUPFAM" id="SSF52172">
    <property type="entry name" value="CheY-like"/>
    <property type="match status" value="1"/>
</dbReference>
<dbReference type="InterPro" id="IPR012074">
    <property type="entry name" value="GAF_ANTAR"/>
</dbReference>
<dbReference type="RefSeq" id="WP_282765568.1">
    <property type="nucleotide sequence ID" value="NZ_JASCTH010000031.1"/>
</dbReference>
<keyword evidence="2" id="KW-0418">Kinase</keyword>
<dbReference type="SMART" id="SM01012">
    <property type="entry name" value="ANTAR"/>
    <property type="match status" value="1"/>
</dbReference>
<dbReference type="Pfam" id="PF13185">
    <property type="entry name" value="GAF_2"/>
    <property type="match status" value="1"/>
</dbReference>
<dbReference type="Gene3D" id="1.10.10.10">
    <property type="entry name" value="Winged helix-like DNA-binding domain superfamily/Winged helix DNA-binding domain"/>
    <property type="match status" value="1"/>
</dbReference>
<gene>
    <name evidence="6" type="ORF">QLQ12_37155</name>
</gene>
<dbReference type="InterPro" id="IPR029016">
    <property type="entry name" value="GAF-like_dom_sf"/>
</dbReference>
<comment type="caution">
    <text evidence="6">The sequence shown here is derived from an EMBL/GenBank/DDBJ whole genome shotgun (WGS) entry which is preliminary data.</text>
</comment>
<dbReference type="PIRSF" id="PIRSF036625">
    <property type="entry name" value="GAF_ANTAR"/>
    <property type="match status" value="1"/>
</dbReference>
<organism evidence="6 7">
    <name type="scientific">Actinoplanes sandaracinus</name>
    <dbReference type="NCBI Taxonomy" id="3045177"/>
    <lineage>
        <taxon>Bacteria</taxon>
        <taxon>Bacillati</taxon>
        <taxon>Actinomycetota</taxon>
        <taxon>Actinomycetes</taxon>
        <taxon>Micromonosporales</taxon>
        <taxon>Micromonosporaceae</taxon>
        <taxon>Actinoplanes</taxon>
    </lineage>
</organism>
<dbReference type="Gene3D" id="3.30.450.40">
    <property type="match status" value="1"/>
</dbReference>
<dbReference type="EMBL" id="JASCTH010000031">
    <property type="protein sequence ID" value="MDI6104235.1"/>
    <property type="molecule type" value="Genomic_DNA"/>
</dbReference>
<evidence type="ECO:0000259" key="5">
    <source>
        <dbReference type="PROSITE" id="PS50921"/>
    </source>
</evidence>
<dbReference type="Proteomes" id="UP001241758">
    <property type="component" value="Unassembled WGS sequence"/>
</dbReference>
<dbReference type="InterPro" id="IPR011006">
    <property type="entry name" value="CheY-like_superfamily"/>
</dbReference>
<evidence type="ECO:0000313" key="7">
    <source>
        <dbReference type="Proteomes" id="UP001241758"/>
    </source>
</evidence>
<evidence type="ECO:0000256" key="1">
    <source>
        <dbReference type="ARBA" id="ARBA00022679"/>
    </source>
</evidence>
<keyword evidence="3" id="KW-0805">Transcription regulation</keyword>
<keyword evidence="7" id="KW-1185">Reference proteome</keyword>
<dbReference type="PROSITE" id="PS50921">
    <property type="entry name" value="ANTAR"/>
    <property type="match status" value="1"/>
</dbReference>
<dbReference type="Pfam" id="PF03861">
    <property type="entry name" value="ANTAR"/>
    <property type="match status" value="1"/>
</dbReference>
<name>A0ABT6WWX8_9ACTN</name>
<evidence type="ECO:0000256" key="3">
    <source>
        <dbReference type="ARBA" id="ARBA00023015"/>
    </source>
</evidence>
<dbReference type="InterPro" id="IPR003018">
    <property type="entry name" value="GAF"/>
</dbReference>
<dbReference type="SMART" id="SM00065">
    <property type="entry name" value="GAF"/>
    <property type="match status" value="1"/>
</dbReference>
<reference evidence="6 7" key="1">
    <citation type="submission" date="2023-05" db="EMBL/GenBank/DDBJ databases">
        <title>Actinoplanes sp. NEAU-A12 genome sequencing.</title>
        <authorList>
            <person name="Wang Z.-S."/>
        </authorList>
    </citation>
    <scope>NUCLEOTIDE SEQUENCE [LARGE SCALE GENOMIC DNA]</scope>
    <source>
        <strain evidence="6 7">NEAU-A12</strain>
    </source>
</reference>
<dbReference type="InterPro" id="IPR005561">
    <property type="entry name" value="ANTAR"/>
</dbReference>
<sequence length="234" mass="24653">MAPSEAFARLGRIKLGDVDLSGVLHTIADLAKRTIPGAGEVSVTLLRKDRPHTASFTGELALSLDQSQYDSGHGPCLDAAVAAATLSVPDMATDTRWPAWTSRASRQGVHSSLSIGLPVQEAVVGALNVYATAPHAFADDTIVVAETFADYAAVALSNAHLYDSTATLAEQMRAAMASRAVIDQAKGIVMGSRRCTADEAFAVLTKISQDTNRKLRDVAAALVAQATGHSRQRR</sequence>
<proteinExistence type="predicted"/>
<evidence type="ECO:0000256" key="2">
    <source>
        <dbReference type="ARBA" id="ARBA00022777"/>
    </source>
</evidence>
<protein>
    <submittedName>
        <fullName evidence="6">GAF and ANTAR domain-containing protein</fullName>
    </submittedName>
</protein>
<accession>A0ABT6WWX8</accession>
<feature type="domain" description="ANTAR" evidence="5">
    <location>
        <begin position="162"/>
        <end position="223"/>
    </location>
</feature>
<dbReference type="SUPFAM" id="SSF55781">
    <property type="entry name" value="GAF domain-like"/>
    <property type="match status" value="1"/>
</dbReference>
<evidence type="ECO:0000256" key="4">
    <source>
        <dbReference type="ARBA" id="ARBA00023163"/>
    </source>
</evidence>
<dbReference type="InterPro" id="IPR036388">
    <property type="entry name" value="WH-like_DNA-bd_sf"/>
</dbReference>
<keyword evidence="1" id="KW-0808">Transferase</keyword>
<keyword evidence="4" id="KW-0804">Transcription</keyword>
<evidence type="ECO:0000313" key="6">
    <source>
        <dbReference type="EMBL" id="MDI6104235.1"/>
    </source>
</evidence>